<evidence type="ECO:0000313" key="2">
    <source>
        <dbReference type="Proteomes" id="UP000014974"/>
    </source>
</evidence>
<comment type="caution">
    <text evidence="1">The sequence shown here is derived from an EMBL/GenBank/DDBJ whole genome shotgun (WGS) entry which is preliminary data.</text>
</comment>
<dbReference type="STRING" id="641524.ADICYQ_2947"/>
<protein>
    <submittedName>
        <fullName evidence="1">Uncharacterized protein</fullName>
    </submittedName>
</protein>
<sequence>MTYNSGYPGPFDEENVFFGSTEMPIPAGNYAFTLVDACGNSASISKELLDVLSGPGATVYKGCGPDMGSLQLNSFDFEFTKVELTKAPASYTGTVPVDVSQNISFSIDPRRFFMNNLPAGEYEFTSSTSCKTTHLTKVTIEGVNVTENKIEVTENCGAFNLYLKHEDNLNSNQAPLFGIQKFDPVTSNWTHPVTGQVYNPADELSNENAVLMVNGASNINQNYSGKLRLVKSMRIWKNGEDMVLNRPQTTYCLETLKHLK</sequence>
<evidence type="ECO:0000313" key="1">
    <source>
        <dbReference type="EMBL" id="EPR67875.1"/>
    </source>
</evidence>
<proteinExistence type="predicted"/>
<dbReference type="Proteomes" id="UP000014974">
    <property type="component" value="Unassembled WGS sequence"/>
</dbReference>
<dbReference type="eggNOG" id="COG1361">
    <property type="taxonomic scope" value="Bacteria"/>
</dbReference>
<accession>S7VCA1</accession>
<dbReference type="EMBL" id="ATNM01000110">
    <property type="protein sequence ID" value="EPR67875.1"/>
    <property type="molecule type" value="Genomic_DNA"/>
</dbReference>
<dbReference type="AlphaFoldDB" id="S7VCA1"/>
<organism evidence="1 2">
    <name type="scientific">Cyclobacterium qasimii M12-11B</name>
    <dbReference type="NCBI Taxonomy" id="641524"/>
    <lineage>
        <taxon>Bacteria</taxon>
        <taxon>Pseudomonadati</taxon>
        <taxon>Bacteroidota</taxon>
        <taxon>Cytophagia</taxon>
        <taxon>Cytophagales</taxon>
        <taxon>Cyclobacteriaceae</taxon>
        <taxon>Cyclobacterium</taxon>
    </lineage>
</organism>
<reference evidence="1 2" key="1">
    <citation type="journal article" date="2013" name="Genome Announc.">
        <title>Draft Genome Sequence of Cyclobacterium qasimii Strain M12-11BT, Isolated from Arctic Marine Sediment.</title>
        <authorList>
            <person name="Shivaji S."/>
            <person name="Ara S."/>
            <person name="Singh A."/>
            <person name="Kumar Pinnaka A."/>
        </authorList>
    </citation>
    <scope>NUCLEOTIDE SEQUENCE [LARGE SCALE GENOMIC DNA]</scope>
    <source>
        <strain evidence="1 2">M12-11B</strain>
    </source>
</reference>
<gene>
    <name evidence="1" type="ORF">ADICYQ_2947</name>
</gene>
<name>S7VCA1_9BACT</name>